<dbReference type="GO" id="GO:0005524">
    <property type="term" value="F:ATP binding"/>
    <property type="evidence" value="ECO:0007669"/>
    <property type="project" value="UniProtKB-KW"/>
</dbReference>
<dbReference type="PANTHER" id="PTHR43158:SF10">
    <property type="entry name" value="ABC TRANSPORTER ATP-BINDING PROTEIN YTRB"/>
    <property type="match status" value="1"/>
</dbReference>
<keyword evidence="3" id="KW-0472">Membrane</keyword>
<dbReference type="CDD" id="cd03230">
    <property type="entry name" value="ABC_DR_subfamily_A"/>
    <property type="match status" value="1"/>
</dbReference>
<dbReference type="RefSeq" id="WP_126832205.1">
    <property type="nucleotide sequence ID" value="NZ_CBCRYB010000014.1"/>
</dbReference>
<feature type="domain" description="ABC transporter" evidence="4">
    <location>
        <begin position="1"/>
        <end position="226"/>
    </location>
</feature>
<dbReference type="Pfam" id="PF00005">
    <property type="entry name" value="ABC_tran"/>
    <property type="match status" value="1"/>
</dbReference>
<evidence type="ECO:0000313" key="5">
    <source>
        <dbReference type="EMBL" id="RSU02493.1"/>
    </source>
</evidence>
<comment type="caution">
    <text evidence="5">The sequence shown here is derived from an EMBL/GenBank/DDBJ whole genome shotgun (WGS) entry which is preliminary data.</text>
</comment>
<dbReference type="PROSITE" id="PS50893">
    <property type="entry name" value="ABC_TRANSPORTER_2"/>
    <property type="match status" value="1"/>
</dbReference>
<dbReference type="InterPro" id="IPR027417">
    <property type="entry name" value="P-loop_NTPase"/>
</dbReference>
<dbReference type="Gene3D" id="3.40.50.300">
    <property type="entry name" value="P-loop containing nucleotide triphosphate hydrolases"/>
    <property type="match status" value="1"/>
</dbReference>
<evidence type="ECO:0000256" key="2">
    <source>
        <dbReference type="ARBA" id="ARBA00022840"/>
    </source>
</evidence>
<dbReference type="SMART" id="SM00382">
    <property type="entry name" value="AAA"/>
    <property type="match status" value="1"/>
</dbReference>
<dbReference type="PANTHER" id="PTHR43158">
    <property type="entry name" value="SKFA PEPTIDE EXPORT ATP-BINDING PROTEIN SKFE"/>
    <property type="match status" value="1"/>
</dbReference>
<keyword evidence="2" id="KW-0067">ATP-binding</keyword>
<organism evidence="5 6">
    <name type="scientific">Vagococcus fessus</name>
    <dbReference type="NCBI Taxonomy" id="120370"/>
    <lineage>
        <taxon>Bacteria</taxon>
        <taxon>Bacillati</taxon>
        <taxon>Bacillota</taxon>
        <taxon>Bacilli</taxon>
        <taxon>Lactobacillales</taxon>
        <taxon>Enterococcaceae</taxon>
        <taxon>Vagococcus</taxon>
    </lineage>
</organism>
<dbReference type="AlphaFoldDB" id="A0A430A6J9"/>
<gene>
    <name evidence="5" type="ORF">CBF31_08995</name>
</gene>
<keyword evidence="3" id="KW-1133">Transmembrane helix</keyword>
<feature type="transmembrane region" description="Helical" evidence="3">
    <location>
        <begin position="132"/>
        <end position="149"/>
    </location>
</feature>
<evidence type="ECO:0000256" key="3">
    <source>
        <dbReference type="SAM" id="Phobius"/>
    </source>
</evidence>
<name>A0A430A6J9_9ENTE</name>
<dbReference type="OrthoDB" id="9804819at2"/>
<dbReference type="GO" id="GO:0016887">
    <property type="term" value="F:ATP hydrolysis activity"/>
    <property type="evidence" value="ECO:0007669"/>
    <property type="project" value="InterPro"/>
</dbReference>
<dbReference type="SUPFAM" id="SSF52540">
    <property type="entry name" value="P-loop containing nucleoside triphosphate hydrolases"/>
    <property type="match status" value="1"/>
</dbReference>
<reference evidence="5 6" key="1">
    <citation type="submission" date="2017-05" db="EMBL/GenBank/DDBJ databases">
        <title>Vagococcus spp. assemblies.</title>
        <authorList>
            <person name="Gulvik C.A."/>
        </authorList>
    </citation>
    <scope>NUCLEOTIDE SEQUENCE [LARGE SCALE GENOMIC DNA]</scope>
    <source>
        <strain evidence="5 6">CCUG 41755</strain>
    </source>
</reference>
<dbReference type="EMBL" id="NGJY01000003">
    <property type="protein sequence ID" value="RSU02493.1"/>
    <property type="molecule type" value="Genomic_DNA"/>
</dbReference>
<evidence type="ECO:0000256" key="1">
    <source>
        <dbReference type="ARBA" id="ARBA00022741"/>
    </source>
</evidence>
<keyword evidence="1" id="KW-0547">Nucleotide-binding</keyword>
<evidence type="ECO:0000259" key="4">
    <source>
        <dbReference type="PROSITE" id="PS50893"/>
    </source>
</evidence>
<dbReference type="Proteomes" id="UP000287101">
    <property type="component" value="Unassembled WGS sequence"/>
</dbReference>
<accession>A0A430A6J9</accession>
<keyword evidence="3" id="KW-0812">Transmembrane</keyword>
<dbReference type="InterPro" id="IPR003593">
    <property type="entry name" value="AAA+_ATPase"/>
</dbReference>
<sequence length="298" mass="33851">MKVKQLKKAIDSKVIIEGVNFELNRGEIVGLVGRNGTGKTTLFRTLADHYQADEGSIVINGKSLVEARQNYEEIFYSDTEMTFLSGLTPDKMVLFYKELYPRFDKEKFVGLVEKHQLPRNKPFRKYSKGMKGLLLIILAVSSGANYILLDEPFDGLDILIKKQAIQLVLNEVSLNNRGILISSHNLIELEQIVDRVLLMKDKTIVKAYHLEDMREEAVKLQLVFRGESIPEIVKETGEILEVRGRVIVALFTNYNEAIDVELKSLEPLVMEQLPVSLEDLFTANLADELMIDQPRALV</sequence>
<proteinExistence type="predicted"/>
<protein>
    <submittedName>
        <fullName evidence="5">Multidrug ABC transporter</fullName>
    </submittedName>
</protein>
<evidence type="ECO:0000313" key="6">
    <source>
        <dbReference type="Proteomes" id="UP000287101"/>
    </source>
</evidence>
<dbReference type="InterPro" id="IPR003439">
    <property type="entry name" value="ABC_transporter-like_ATP-bd"/>
</dbReference>
<keyword evidence="6" id="KW-1185">Reference proteome</keyword>